<dbReference type="InterPro" id="IPR001128">
    <property type="entry name" value="Cyt_P450"/>
</dbReference>
<dbReference type="SUPFAM" id="SSF48264">
    <property type="entry name" value="Cytochrome P450"/>
    <property type="match status" value="1"/>
</dbReference>
<dbReference type="InterPro" id="IPR036396">
    <property type="entry name" value="Cyt_P450_sf"/>
</dbReference>
<dbReference type="GO" id="GO:0004497">
    <property type="term" value="F:monooxygenase activity"/>
    <property type="evidence" value="ECO:0007669"/>
    <property type="project" value="InterPro"/>
</dbReference>
<name>A0AAD9YYU7_9LECA</name>
<dbReference type="EMBL" id="JASNWA010000010">
    <property type="protein sequence ID" value="KAK3168499.1"/>
    <property type="molecule type" value="Genomic_DNA"/>
</dbReference>
<dbReference type="Proteomes" id="UP001276659">
    <property type="component" value="Unassembled WGS sequence"/>
</dbReference>
<evidence type="ECO:0008006" key="3">
    <source>
        <dbReference type="Google" id="ProtNLM"/>
    </source>
</evidence>
<accession>A0AAD9YYU7</accession>
<reference evidence="1" key="1">
    <citation type="submission" date="2022-11" db="EMBL/GenBank/DDBJ databases">
        <title>Chromosomal genome sequence assembly and mating type (MAT) locus characterization of the leprose asexual lichenized fungus Lepraria neglecta (Nyl.) Erichsen.</title>
        <authorList>
            <person name="Allen J.L."/>
            <person name="Pfeffer B."/>
        </authorList>
    </citation>
    <scope>NUCLEOTIDE SEQUENCE</scope>
    <source>
        <strain evidence="1">Allen 5258</strain>
    </source>
</reference>
<evidence type="ECO:0000313" key="1">
    <source>
        <dbReference type="EMBL" id="KAK3168499.1"/>
    </source>
</evidence>
<dbReference type="Pfam" id="PF00067">
    <property type="entry name" value="p450"/>
    <property type="match status" value="1"/>
</dbReference>
<comment type="caution">
    <text evidence="1">The sequence shown here is derived from an EMBL/GenBank/DDBJ whole genome shotgun (WGS) entry which is preliminary data.</text>
</comment>
<evidence type="ECO:0000313" key="2">
    <source>
        <dbReference type="Proteomes" id="UP001276659"/>
    </source>
</evidence>
<organism evidence="1 2">
    <name type="scientific">Lepraria neglecta</name>
    <dbReference type="NCBI Taxonomy" id="209136"/>
    <lineage>
        <taxon>Eukaryota</taxon>
        <taxon>Fungi</taxon>
        <taxon>Dikarya</taxon>
        <taxon>Ascomycota</taxon>
        <taxon>Pezizomycotina</taxon>
        <taxon>Lecanoromycetes</taxon>
        <taxon>OSLEUM clade</taxon>
        <taxon>Lecanoromycetidae</taxon>
        <taxon>Lecanorales</taxon>
        <taxon>Lecanorineae</taxon>
        <taxon>Stereocaulaceae</taxon>
        <taxon>Lepraria</taxon>
    </lineage>
</organism>
<dbReference type="AlphaFoldDB" id="A0AAD9YYU7"/>
<sequence>MPPHNPIFGHVFVLARILSKLLKDAYPHYLADQLRQSYPDMGPIFYLDAWPFITLTLVVASPATLAQITTEHVLPKFPAINDFLYPLANGRDLVSMDNREWKFWRSIFNLGFSASHLMTSVPDIVRETTVFCEVLEDHARKQDTFPMKTLTDNLAMDVIGKVVL</sequence>
<dbReference type="Gene3D" id="1.10.630.10">
    <property type="entry name" value="Cytochrome P450"/>
    <property type="match status" value="1"/>
</dbReference>
<proteinExistence type="predicted"/>
<dbReference type="GO" id="GO:0020037">
    <property type="term" value="F:heme binding"/>
    <property type="evidence" value="ECO:0007669"/>
    <property type="project" value="InterPro"/>
</dbReference>
<dbReference type="GO" id="GO:0005506">
    <property type="term" value="F:iron ion binding"/>
    <property type="evidence" value="ECO:0007669"/>
    <property type="project" value="InterPro"/>
</dbReference>
<keyword evidence="2" id="KW-1185">Reference proteome</keyword>
<dbReference type="GO" id="GO:0016705">
    <property type="term" value="F:oxidoreductase activity, acting on paired donors, with incorporation or reduction of molecular oxygen"/>
    <property type="evidence" value="ECO:0007669"/>
    <property type="project" value="InterPro"/>
</dbReference>
<gene>
    <name evidence="1" type="ORF">OEA41_004947</name>
</gene>
<protein>
    <recommendedName>
        <fullName evidence="3">Cytochrome P450</fullName>
    </recommendedName>
</protein>